<feature type="repeat" description="Cell wall-binding" evidence="2">
    <location>
        <begin position="557"/>
        <end position="576"/>
    </location>
</feature>
<dbReference type="PROSITE" id="PS51170">
    <property type="entry name" value="CW"/>
    <property type="match status" value="5"/>
</dbReference>
<dbReference type="AlphaFoldDB" id="A0A1S8RWN9"/>
<keyword evidence="1" id="KW-0677">Repeat</keyword>
<dbReference type="Proteomes" id="UP000190973">
    <property type="component" value="Unassembled WGS sequence"/>
</dbReference>
<accession>A0A1S8RWN9</accession>
<feature type="repeat" description="Cell wall-binding" evidence="2">
    <location>
        <begin position="661"/>
        <end position="680"/>
    </location>
</feature>
<feature type="repeat" description="Cell wall-binding" evidence="2">
    <location>
        <begin position="537"/>
        <end position="556"/>
    </location>
</feature>
<proteinExistence type="predicted"/>
<evidence type="ECO:0000313" key="3">
    <source>
        <dbReference type="EMBL" id="OOM57617.1"/>
    </source>
</evidence>
<feature type="repeat" description="Cell wall-binding" evidence="2">
    <location>
        <begin position="578"/>
        <end position="597"/>
    </location>
</feature>
<dbReference type="Pfam" id="PF01473">
    <property type="entry name" value="Choline_bind_1"/>
    <property type="match status" value="2"/>
</dbReference>
<evidence type="ECO:0000313" key="4">
    <source>
        <dbReference type="Proteomes" id="UP000190973"/>
    </source>
</evidence>
<name>A0A1S8RWN9_CLOBE</name>
<dbReference type="RefSeq" id="WP_077840418.1">
    <property type="nucleotide sequence ID" value="NZ_JABTAE010000001.1"/>
</dbReference>
<comment type="caution">
    <text evidence="3">The sequence shown here is derived from an EMBL/GenBank/DDBJ whole genome shotgun (WGS) entry which is preliminary data.</text>
</comment>
<dbReference type="Gene3D" id="2.10.270.10">
    <property type="entry name" value="Cholin Binding"/>
    <property type="match status" value="4"/>
</dbReference>
<dbReference type="InterPro" id="IPR018337">
    <property type="entry name" value="Cell_wall/Cho-bd_repeat"/>
</dbReference>
<feature type="repeat" description="Cell wall-binding" evidence="2">
    <location>
        <begin position="619"/>
        <end position="638"/>
    </location>
</feature>
<evidence type="ECO:0000256" key="1">
    <source>
        <dbReference type="ARBA" id="ARBA00022737"/>
    </source>
</evidence>
<dbReference type="Gene3D" id="2.30.30.20">
    <property type="entry name" value="Aspartate carbamoyltransferase regulatory subunit, C-terminal domain"/>
    <property type="match status" value="1"/>
</dbReference>
<gene>
    <name evidence="3" type="primary">toxA_5</name>
    <name evidence="3" type="ORF">CLBCK_41600</name>
</gene>
<dbReference type="SUPFAM" id="SSF69360">
    <property type="entry name" value="Cell wall binding repeat"/>
    <property type="match status" value="2"/>
</dbReference>
<sequence length="702" mass="78092">MIRRINKILALILIGTSIIATIPNSVFSTPVKAETNDISKIILNPQTNNIALSGIDIGSMVPDGDTLIGMAETTTINPQLENGVKLTFSSKGAKSIDNEECGKLSYNLSGSLVEEISAQVYEVLKDPITNAVVSKAESATGGTIPEETLKNVIEPIVEKNLQAALPNAIKSRFQNIPIYQYTGKNNSGDVTAQAFVVKGLVGSIVNTVVGNGAYCINTYSANVRNASYSSLDIVPSLTFDPTVGTTAYSKAINLDNGSKVIGDGMSINVIDSVNNKVYVINNPIYNMLKAKQGEADKINKDLNIIDFNGVTNLSGGLSFPLDIDGTKFSILSLSLTKNGDITANKSYKYAIVVGDYEKNLLDKMIDRVNLSNVGDKIKGMIKSGTYNMIPDINTQIGGLIDKGKNEFDKTIDGISDGINDINDSLDDLTDALKDKNNDVDDAWDKVFDRYDNDKGWGKHDGYRYYYDKDGVSLKGVQKINGKVYYFNRIDGAMETGWQIVDGKKCYFDKKKGCELFNQWVQDGDDWYYVGEDGAVKKMEWVNYNGNYYYLKADGKMVKDWFKVDEYWYYFNSDGSMSTSTWKSSNGKWYYLKDNGQAASDWLNFGTNWYYFKNTSGEMQTGWFRANGNWYYSNDDGSMKTGWIYSKNNWYYLDEGTGVMKKNEWVAVDGKNYYFNINGEMVTGLRYIDGTKYVFGSDGVLNS</sequence>
<evidence type="ECO:0000256" key="2">
    <source>
        <dbReference type="PROSITE-ProRule" id="PRU00591"/>
    </source>
</evidence>
<organism evidence="3 4">
    <name type="scientific">Clostridium beijerinckii</name>
    <name type="common">Clostridium MP</name>
    <dbReference type="NCBI Taxonomy" id="1520"/>
    <lineage>
        <taxon>Bacteria</taxon>
        <taxon>Bacillati</taxon>
        <taxon>Bacillota</taxon>
        <taxon>Clostridia</taxon>
        <taxon>Eubacteriales</taxon>
        <taxon>Clostridiaceae</taxon>
        <taxon>Clostridium</taxon>
    </lineage>
</organism>
<reference evidence="3 4" key="1">
    <citation type="submission" date="2016-05" db="EMBL/GenBank/DDBJ databases">
        <title>Microbial solvent formation.</title>
        <authorList>
            <person name="Poehlein A."/>
            <person name="Montoya Solano J.D."/>
            <person name="Flitsch S."/>
            <person name="Krabben P."/>
            <person name="Duerre P."/>
            <person name="Daniel R."/>
        </authorList>
    </citation>
    <scope>NUCLEOTIDE SEQUENCE [LARGE SCALE GENOMIC DNA]</scope>
    <source>
        <strain evidence="3 4">DSM 53</strain>
    </source>
</reference>
<protein>
    <submittedName>
        <fullName evidence="3">Toxin A</fullName>
    </submittedName>
</protein>
<dbReference type="Pfam" id="PF19127">
    <property type="entry name" value="Choline_bind_3"/>
    <property type="match status" value="3"/>
</dbReference>
<dbReference type="EMBL" id="LZZI01000111">
    <property type="protein sequence ID" value="OOM57617.1"/>
    <property type="molecule type" value="Genomic_DNA"/>
</dbReference>